<keyword evidence="3" id="KW-1185">Reference proteome</keyword>
<name>A0A2A3YMI5_9MICO</name>
<dbReference type="RefSeq" id="WP_096196599.1">
    <property type="nucleotide sequence ID" value="NZ_BAAAIQ010000016.1"/>
</dbReference>
<keyword evidence="1" id="KW-0472">Membrane</keyword>
<dbReference type="OrthoDB" id="5197101at2"/>
<feature type="transmembrane region" description="Helical" evidence="1">
    <location>
        <begin position="9"/>
        <end position="31"/>
    </location>
</feature>
<gene>
    <name evidence="2" type="ORF">CIK66_03730</name>
</gene>
<organism evidence="2 3">
    <name type="scientific">Brachybacterium alimentarium</name>
    <dbReference type="NCBI Taxonomy" id="47845"/>
    <lineage>
        <taxon>Bacteria</taxon>
        <taxon>Bacillati</taxon>
        <taxon>Actinomycetota</taxon>
        <taxon>Actinomycetes</taxon>
        <taxon>Micrococcales</taxon>
        <taxon>Dermabacteraceae</taxon>
        <taxon>Brachybacterium</taxon>
    </lineage>
</organism>
<evidence type="ECO:0000313" key="3">
    <source>
        <dbReference type="Proteomes" id="UP000218598"/>
    </source>
</evidence>
<evidence type="ECO:0000313" key="2">
    <source>
        <dbReference type="EMBL" id="PCC40498.1"/>
    </source>
</evidence>
<keyword evidence="1" id="KW-0812">Transmembrane</keyword>
<evidence type="ECO:0000256" key="1">
    <source>
        <dbReference type="SAM" id="Phobius"/>
    </source>
</evidence>
<sequence>MTRFSLREWVAVVAGTAGFFGCTIAAAVLHARDVLPTWAGATLAALAIAGLVLLVATTLRATLREDTEGVERQDAARASMVAVVVTVVAGLAYSLLEAFGGFPRLTAAVPAAVTGAVWVVAFTWDHWRGEGG</sequence>
<feature type="transmembrane region" description="Helical" evidence="1">
    <location>
        <begin position="75"/>
        <end position="96"/>
    </location>
</feature>
<dbReference type="EMBL" id="NRGR01000006">
    <property type="protein sequence ID" value="PCC40498.1"/>
    <property type="molecule type" value="Genomic_DNA"/>
</dbReference>
<feature type="transmembrane region" description="Helical" evidence="1">
    <location>
        <begin position="37"/>
        <end position="63"/>
    </location>
</feature>
<dbReference type="Proteomes" id="UP000218598">
    <property type="component" value="Unassembled WGS sequence"/>
</dbReference>
<dbReference type="PROSITE" id="PS51257">
    <property type="entry name" value="PROKAR_LIPOPROTEIN"/>
    <property type="match status" value="1"/>
</dbReference>
<reference evidence="2 3" key="1">
    <citation type="journal article" date="2017" name="Elife">
        <title>Extensive horizontal gene transfer in cheese-associated bacteria.</title>
        <authorList>
            <person name="Bonham K.S."/>
            <person name="Wolfe B.E."/>
            <person name="Dutton R.J."/>
        </authorList>
    </citation>
    <scope>NUCLEOTIDE SEQUENCE [LARGE SCALE GENOMIC DNA]</scope>
    <source>
        <strain evidence="2 3">341_9</strain>
    </source>
</reference>
<accession>A0A2A3YMI5</accession>
<comment type="caution">
    <text evidence="2">The sequence shown here is derived from an EMBL/GenBank/DDBJ whole genome shotgun (WGS) entry which is preliminary data.</text>
</comment>
<feature type="transmembrane region" description="Helical" evidence="1">
    <location>
        <begin position="102"/>
        <end position="124"/>
    </location>
</feature>
<protein>
    <submittedName>
        <fullName evidence="2">Uncharacterized protein</fullName>
    </submittedName>
</protein>
<proteinExistence type="predicted"/>
<dbReference type="AlphaFoldDB" id="A0A2A3YMI5"/>
<keyword evidence="1" id="KW-1133">Transmembrane helix</keyword>